<comment type="caution">
    <text evidence="2">The sequence shown here is derived from an EMBL/GenBank/DDBJ whole genome shotgun (WGS) entry which is preliminary data.</text>
</comment>
<dbReference type="AlphaFoldDB" id="A0A1C1C9P9"/>
<feature type="region of interest" description="Disordered" evidence="1">
    <location>
        <begin position="1"/>
        <end position="99"/>
    </location>
</feature>
<evidence type="ECO:0000256" key="1">
    <source>
        <dbReference type="SAM" id="MobiDB-lite"/>
    </source>
</evidence>
<proteinExistence type="predicted"/>
<accession>A0A1C1C9P9</accession>
<feature type="compositionally biased region" description="Basic and acidic residues" evidence="1">
    <location>
        <begin position="1"/>
        <end position="12"/>
    </location>
</feature>
<feature type="compositionally biased region" description="Basic and acidic residues" evidence="1">
    <location>
        <begin position="55"/>
        <end position="74"/>
    </location>
</feature>
<reference evidence="3" key="1">
    <citation type="submission" date="2015-07" db="EMBL/GenBank/DDBJ databases">
        <authorList>
            <person name="Teixeira M.M."/>
            <person name="Souza R.C."/>
            <person name="Almeida L.G."/>
            <person name="Vicente V.A."/>
            <person name="de Hoog S."/>
            <person name="Bocca A.L."/>
            <person name="de Almeida S.R."/>
            <person name="Vasconcelos A.T."/>
            <person name="Felipe M.S."/>
        </authorList>
    </citation>
    <scope>NUCLEOTIDE SEQUENCE [LARGE SCALE GENOMIC DNA]</scope>
    <source>
        <strain evidence="3">KSF</strain>
    </source>
</reference>
<evidence type="ECO:0000313" key="2">
    <source>
        <dbReference type="EMBL" id="OCT45253.1"/>
    </source>
</evidence>
<organism evidence="2 3">
    <name type="scientific">Cladophialophora carrionii</name>
    <dbReference type="NCBI Taxonomy" id="86049"/>
    <lineage>
        <taxon>Eukaryota</taxon>
        <taxon>Fungi</taxon>
        <taxon>Dikarya</taxon>
        <taxon>Ascomycota</taxon>
        <taxon>Pezizomycotina</taxon>
        <taxon>Eurotiomycetes</taxon>
        <taxon>Chaetothyriomycetidae</taxon>
        <taxon>Chaetothyriales</taxon>
        <taxon>Herpotrichiellaceae</taxon>
        <taxon>Cladophialophora</taxon>
    </lineage>
</organism>
<feature type="compositionally biased region" description="Basic and acidic residues" evidence="1">
    <location>
        <begin position="87"/>
        <end position="99"/>
    </location>
</feature>
<keyword evidence="3" id="KW-1185">Reference proteome</keyword>
<name>A0A1C1C9P9_9EURO</name>
<feature type="compositionally biased region" description="Basic residues" evidence="1">
    <location>
        <begin position="13"/>
        <end position="25"/>
    </location>
</feature>
<dbReference type="EMBL" id="LGRB01000020">
    <property type="protein sequence ID" value="OCT45253.1"/>
    <property type="molecule type" value="Genomic_DNA"/>
</dbReference>
<dbReference type="Proteomes" id="UP000094526">
    <property type="component" value="Unassembled WGS sequence"/>
</dbReference>
<sequence length="99" mass="11396">MANRAEQRTHEQRWRRRFRGSRRPSQRVQIDVNVSVTLLGNAEQHSGRATPEGGEETHTARPKVEARAQNEARNQESSSKLVVPRSSRVEPCDVRVRIR</sequence>
<gene>
    <name evidence="2" type="ORF">CLCR_06470</name>
</gene>
<protein>
    <submittedName>
        <fullName evidence="2">Uncharacterized protein</fullName>
    </submittedName>
</protein>
<evidence type="ECO:0000313" key="3">
    <source>
        <dbReference type="Proteomes" id="UP000094526"/>
    </source>
</evidence>
<dbReference type="VEuPathDB" id="FungiDB:CLCR_06470"/>